<evidence type="ECO:0000313" key="2">
    <source>
        <dbReference type="EMBL" id="OIR02629.1"/>
    </source>
</evidence>
<sequence length="70" mass="7544">MTQRATTAATYAASAGSVILGMTANDFAIYAGVGIAVLTFAVNVWFRWQTLQIMKKAAKDKMIELSVNQS</sequence>
<evidence type="ECO:0008006" key="3">
    <source>
        <dbReference type="Google" id="ProtNLM"/>
    </source>
</evidence>
<name>A0A1J5SEI4_9ZZZZ</name>
<proteinExistence type="predicted"/>
<organism evidence="2">
    <name type="scientific">mine drainage metagenome</name>
    <dbReference type="NCBI Taxonomy" id="410659"/>
    <lineage>
        <taxon>unclassified sequences</taxon>
        <taxon>metagenomes</taxon>
        <taxon>ecological metagenomes</taxon>
    </lineage>
</organism>
<reference evidence="2" key="1">
    <citation type="submission" date="2016-10" db="EMBL/GenBank/DDBJ databases">
        <title>Sequence of Gallionella enrichment culture.</title>
        <authorList>
            <person name="Poehlein A."/>
            <person name="Muehling M."/>
            <person name="Daniel R."/>
        </authorList>
    </citation>
    <scope>NUCLEOTIDE SEQUENCE</scope>
</reference>
<dbReference type="AlphaFoldDB" id="A0A1J5SEI4"/>
<evidence type="ECO:0000256" key="1">
    <source>
        <dbReference type="SAM" id="Phobius"/>
    </source>
</evidence>
<dbReference type="Pfam" id="PF16080">
    <property type="entry name" value="Phage_holin_2_3"/>
    <property type="match status" value="1"/>
</dbReference>
<keyword evidence="1" id="KW-1133">Transmembrane helix</keyword>
<dbReference type="EMBL" id="MLJW01000073">
    <property type="protein sequence ID" value="OIR02629.1"/>
    <property type="molecule type" value="Genomic_DNA"/>
</dbReference>
<keyword evidence="1" id="KW-0472">Membrane</keyword>
<keyword evidence="1" id="KW-0812">Transmembrane</keyword>
<protein>
    <recommendedName>
        <fullName evidence="3">Holin</fullName>
    </recommendedName>
</protein>
<comment type="caution">
    <text evidence="2">The sequence shown here is derived from an EMBL/GenBank/DDBJ whole genome shotgun (WGS) entry which is preliminary data.</text>
</comment>
<accession>A0A1J5SEI4</accession>
<dbReference type="InterPro" id="IPR032118">
    <property type="entry name" value="Phage_holin_HP1"/>
</dbReference>
<feature type="transmembrane region" description="Helical" evidence="1">
    <location>
        <begin position="27"/>
        <end position="46"/>
    </location>
</feature>
<gene>
    <name evidence="2" type="ORF">GALL_153430</name>
</gene>